<evidence type="ECO:0000256" key="11">
    <source>
        <dbReference type="ARBA" id="ARBA00023170"/>
    </source>
</evidence>
<dbReference type="FunFam" id="3.80.10.10:FF:000242">
    <property type="entry name" value="Adhesion G protein-coupled receptor A2"/>
    <property type="match status" value="1"/>
</dbReference>
<feature type="compositionally biased region" description="Basic residues" evidence="14">
    <location>
        <begin position="954"/>
        <end position="970"/>
    </location>
</feature>
<dbReference type="InterPro" id="IPR036445">
    <property type="entry name" value="GPCR_2_extracell_dom_sf"/>
</dbReference>
<keyword evidence="21" id="KW-1185">Reference proteome</keyword>
<evidence type="ECO:0000256" key="12">
    <source>
        <dbReference type="ARBA" id="ARBA00023180"/>
    </source>
</evidence>
<dbReference type="InterPro" id="IPR007110">
    <property type="entry name" value="Ig-like_dom"/>
</dbReference>
<gene>
    <name evidence="20" type="primary">ADGRA2</name>
</gene>
<evidence type="ECO:0000313" key="21">
    <source>
        <dbReference type="Proteomes" id="UP000694561"/>
    </source>
</evidence>
<feature type="compositionally biased region" description="Low complexity" evidence="14">
    <location>
        <begin position="893"/>
        <end position="906"/>
    </location>
</feature>
<dbReference type="GO" id="GO:0005886">
    <property type="term" value="C:plasma membrane"/>
    <property type="evidence" value="ECO:0007669"/>
    <property type="project" value="TreeGrafter"/>
</dbReference>
<evidence type="ECO:0000259" key="18">
    <source>
        <dbReference type="PROSITE" id="PS50261"/>
    </source>
</evidence>
<protein>
    <submittedName>
        <fullName evidence="20">Adhesion G protein-coupled receptor A2</fullName>
    </submittedName>
</protein>
<dbReference type="GO" id="GO:1990909">
    <property type="term" value="C:Wnt signalosome"/>
    <property type="evidence" value="ECO:0007669"/>
    <property type="project" value="TreeGrafter"/>
</dbReference>
<dbReference type="PROSITE" id="PS00650">
    <property type="entry name" value="G_PROTEIN_RECEP_F2_2"/>
    <property type="match status" value="1"/>
</dbReference>
<dbReference type="FunFam" id="2.60.40.10:FF:000496">
    <property type="entry name" value="Adhesion G protein-coupled receptor A2"/>
    <property type="match status" value="1"/>
</dbReference>
<evidence type="ECO:0000256" key="1">
    <source>
        <dbReference type="ARBA" id="ARBA00004141"/>
    </source>
</evidence>
<dbReference type="CDD" id="cd15998">
    <property type="entry name" value="7tmB2_GPR124"/>
    <property type="match status" value="1"/>
</dbReference>
<dbReference type="InterPro" id="IPR036179">
    <property type="entry name" value="Ig-like_dom_sf"/>
</dbReference>
<comment type="similarity">
    <text evidence="2">Belongs to the G-protein coupled receptor 2 family. Adhesion G-protein coupled receptor (ADGR) subfamily.</text>
</comment>
<comment type="subcellular location">
    <subcellularLocation>
        <location evidence="1">Membrane</location>
        <topology evidence="1">Multi-pass membrane protein</topology>
    </subcellularLocation>
</comment>
<dbReference type="PROSITE" id="PS51450">
    <property type="entry name" value="LRR"/>
    <property type="match status" value="1"/>
</dbReference>
<evidence type="ECO:0000256" key="3">
    <source>
        <dbReference type="ARBA" id="ARBA00022614"/>
    </source>
</evidence>
<feature type="transmembrane region" description="Helical" evidence="15">
    <location>
        <begin position="669"/>
        <end position="689"/>
    </location>
</feature>
<feature type="transmembrane region" description="Helical" evidence="15">
    <location>
        <begin position="801"/>
        <end position="821"/>
    </location>
</feature>
<evidence type="ECO:0000256" key="4">
    <source>
        <dbReference type="ARBA" id="ARBA00022692"/>
    </source>
</evidence>
<dbReference type="InterPro" id="IPR051963">
    <property type="entry name" value="Adhesion_GPCR_A"/>
</dbReference>
<organism evidence="20 21">
    <name type="scientific">Monodon monoceros</name>
    <name type="common">Narwhal</name>
    <name type="synonym">Ceratodon monodon</name>
    <dbReference type="NCBI Taxonomy" id="40151"/>
    <lineage>
        <taxon>Eukaryota</taxon>
        <taxon>Metazoa</taxon>
        <taxon>Chordata</taxon>
        <taxon>Craniata</taxon>
        <taxon>Vertebrata</taxon>
        <taxon>Euteleostomi</taxon>
        <taxon>Mammalia</taxon>
        <taxon>Eutheria</taxon>
        <taxon>Laurasiatheria</taxon>
        <taxon>Artiodactyla</taxon>
        <taxon>Whippomorpha</taxon>
        <taxon>Cetacea</taxon>
        <taxon>Odontoceti</taxon>
        <taxon>Monodontidae</taxon>
        <taxon>Monodon</taxon>
    </lineage>
</organism>
<evidence type="ECO:0000256" key="10">
    <source>
        <dbReference type="ARBA" id="ARBA00023157"/>
    </source>
</evidence>
<feature type="domain" description="Ig-like" evidence="19">
    <location>
        <begin position="259"/>
        <end position="343"/>
    </location>
</feature>
<dbReference type="InterPro" id="IPR003599">
    <property type="entry name" value="Ig_sub"/>
</dbReference>
<keyword evidence="5 16" id="KW-0732">Signal</keyword>
<accession>A0A8C6F356</accession>
<evidence type="ECO:0000256" key="15">
    <source>
        <dbReference type="SAM" id="Phobius"/>
    </source>
</evidence>
<dbReference type="PROSITE" id="PS50835">
    <property type="entry name" value="IG_LIKE"/>
    <property type="match status" value="1"/>
</dbReference>
<keyword evidence="7 15" id="KW-1133">Transmembrane helix</keyword>
<feature type="chain" id="PRO_5034589474" evidence="16">
    <location>
        <begin position="33"/>
        <end position="1120"/>
    </location>
</feature>
<dbReference type="SMART" id="SM00369">
    <property type="entry name" value="LRR_TYP"/>
    <property type="match status" value="4"/>
</dbReference>
<feature type="compositionally biased region" description="Low complexity" evidence="14">
    <location>
        <begin position="868"/>
        <end position="883"/>
    </location>
</feature>
<dbReference type="PROSITE" id="PS50261">
    <property type="entry name" value="G_PROTEIN_RECEP_F2_4"/>
    <property type="match status" value="1"/>
</dbReference>
<feature type="region of interest" description="Disordered" evidence="14">
    <location>
        <begin position="738"/>
        <end position="767"/>
    </location>
</feature>
<dbReference type="InterPro" id="IPR000483">
    <property type="entry name" value="Cys-rich_flank_reg_C"/>
</dbReference>
<dbReference type="Pfam" id="PF26588">
    <property type="entry name" value="GAIN_ADGRA3"/>
    <property type="match status" value="1"/>
</dbReference>
<feature type="domain" description="G-protein coupled receptors family 2 profile 2" evidence="18">
    <location>
        <begin position="551"/>
        <end position="732"/>
    </location>
</feature>
<feature type="transmembrane region" description="Helical" evidence="15">
    <location>
        <begin position="709"/>
        <end position="732"/>
    </location>
</feature>
<evidence type="ECO:0000256" key="7">
    <source>
        <dbReference type="ARBA" id="ARBA00022989"/>
    </source>
</evidence>
<dbReference type="Proteomes" id="UP000694561">
    <property type="component" value="Unplaced"/>
</dbReference>
<keyword evidence="3" id="KW-0433">Leucine-rich repeat</keyword>
<dbReference type="InterPro" id="IPR013783">
    <property type="entry name" value="Ig-like_fold"/>
</dbReference>
<dbReference type="InterPro" id="IPR003591">
    <property type="entry name" value="Leu-rich_rpt_typical-subtyp"/>
</dbReference>
<dbReference type="InterPro" id="IPR058808">
    <property type="entry name" value="GAIN_ADGRA2/3"/>
</dbReference>
<dbReference type="Ensembl" id="ENSMMNT00015006569.1">
    <property type="protein sequence ID" value="ENSMMNP00015005997.1"/>
    <property type="gene ID" value="ENSMMNG00015004469.1"/>
</dbReference>
<evidence type="ECO:0000259" key="17">
    <source>
        <dbReference type="PROSITE" id="PS50227"/>
    </source>
</evidence>
<dbReference type="GO" id="GO:0090263">
    <property type="term" value="P:positive regulation of canonical Wnt signaling pathway"/>
    <property type="evidence" value="ECO:0007669"/>
    <property type="project" value="TreeGrafter"/>
</dbReference>
<feature type="compositionally biased region" description="Polar residues" evidence="14">
    <location>
        <begin position="1028"/>
        <end position="1039"/>
    </location>
</feature>
<dbReference type="InterPro" id="IPR001879">
    <property type="entry name" value="GPCR_2_extracellular_dom"/>
</dbReference>
<evidence type="ECO:0000256" key="2">
    <source>
        <dbReference type="ARBA" id="ARBA00007343"/>
    </source>
</evidence>
<dbReference type="SMART" id="SM00409">
    <property type="entry name" value="IG"/>
    <property type="match status" value="1"/>
</dbReference>
<keyword evidence="13" id="KW-0807">Transducer</keyword>
<dbReference type="InterPro" id="IPR000832">
    <property type="entry name" value="GPCR_2_secretin-like"/>
</dbReference>
<dbReference type="AlphaFoldDB" id="A0A8C6F356"/>
<dbReference type="Pfam" id="PF13855">
    <property type="entry name" value="LRR_8"/>
    <property type="match status" value="1"/>
</dbReference>
<evidence type="ECO:0000256" key="13">
    <source>
        <dbReference type="ARBA" id="ARBA00023224"/>
    </source>
</evidence>
<dbReference type="SUPFAM" id="SSF52058">
    <property type="entry name" value="L domain-like"/>
    <property type="match status" value="1"/>
</dbReference>
<feature type="compositionally biased region" description="Polar residues" evidence="14">
    <location>
        <begin position="917"/>
        <end position="926"/>
    </location>
</feature>
<dbReference type="GO" id="GO:0007417">
    <property type="term" value="P:central nervous system development"/>
    <property type="evidence" value="ECO:0007669"/>
    <property type="project" value="TreeGrafter"/>
</dbReference>
<reference evidence="20" key="1">
    <citation type="submission" date="2025-08" db="UniProtKB">
        <authorList>
            <consortium name="Ensembl"/>
        </authorList>
    </citation>
    <scope>IDENTIFICATION</scope>
</reference>
<dbReference type="InterPro" id="IPR017983">
    <property type="entry name" value="GPCR_2_secretin-like_CS"/>
</dbReference>
<keyword evidence="8" id="KW-0297">G-protein coupled receptor</keyword>
<reference evidence="20" key="2">
    <citation type="submission" date="2025-09" db="UniProtKB">
        <authorList>
            <consortium name="Ensembl"/>
        </authorList>
    </citation>
    <scope>IDENTIFICATION</scope>
</reference>
<keyword evidence="11" id="KW-0675">Receptor</keyword>
<dbReference type="PANTHER" id="PTHR45930">
    <property type="entry name" value="G-PROTEIN COUPLED RECEPTOR 124-LIKE PROTEIN"/>
    <property type="match status" value="1"/>
</dbReference>
<dbReference type="InterPro" id="IPR001611">
    <property type="entry name" value="Leu-rich_rpt"/>
</dbReference>
<feature type="signal peptide" evidence="16">
    <location>
        <begin position="1"/>
        <end position="32"/>
    </location>
</feature>
<keyword evidence="10" id="KW-1015">Disulfide bond</keyword>
<dbReference type="SUPFAM" id="SSF48726">
    <property type="entry name" value="Immunoglobulin"/>
    <property type="match status" value="1"/>
</dbReference>
<evidence type="ECO:0000259" key="19">
    <source>
        <dbReference type="PROSITE" id="PS50835"/>
    </source>
</evidence>
<evidence type="ECO:0000256" key="5">
    <source>
        <dbReference type="ARBA" id="ARBA00022729"/>
    </source>
</evidence>
<dbReference type="Gene3D" id="3.80.10.10">
    <property type="entry name" value="Ribonuclease Inhibitor"/>
    <property type="match status" value="2"/>
</dbReference>
<dbReference type="SMART" id="SM00082">
    <property type="entry name" value="LRRCT"/>
    <property type="match status" value="1"/>
</dbReference>
<evidence type="ECO:0000313" key="20">
    <source>
        <dbReference type="Ensembl" id="ENSMMNP00015005997.1"/>
    </source>
</evidence>
<feature type="compositionally biased region" description="Polar residues" evidence="14">
    <location>
        <begin position="998"/>
        <end position="1017"/>
    </location>
</feature>
<dbReference type="PROSITE" id="PS50227">
    <property type="entry name" value="G_PROTEIN_RECEP_F2_3"/>
    <property type="match status" value="1"/>
</dbReference>
<feature type="region of interest" description="Disordered" evidence="14">
    <location>
        <begin position="1101"/>
        <end position="1120"/>
    </location>
</feature>
<feature type="domain" description="G-protein coupled receptors family 2 profile 1" evidence="17">
    <location>
        <begin position="326"/>
        <end position="420"/>
    </location>
</feature>
<dbReference type="GO" id="GO:0002040">
    <property type="term" value="P:sprouting angiogenesis"/>
    <property type="evidence" value="ECO:0007669"/>
    <property type="project" value="TreeGrafter"/>
</dbReference>
<dbReference type="Gene3D" id="4.10.1240.10">
    <property type="entry name" value="GPCR, family 2, extracellular hormone receptor domain"/>
    <property type="match status" value="1"/>
</dbReference>
<dbReference type="SUPFAM" id="SSF111418">
    <property type="entry name" value="Hormone receptor domain"/>
    <property type="match status" value="1"/>
</dbReference>
<proteinExistence type="inferred from homology"/>
<feature type="transmembrane region" description="Helical" evidence="15">
    <location>
        <begin position="554"/>
        <end position="575"/>
    </location>
</feature>
<feature type="transmembrane region" description="Helical" evidence="15">
    <location>
        <begin position="587"/>
        <end position="607"/>
    </location>
</feature>
<evidence type="ECO:0000256" key="6">
    <source>
        <dbReference type="ARBA" id="ARBA00022737"/>
    </source>
</evidence>
<feature type="transmembrane region" description="Helical" evidence="15">
    <location>
        <begin position="827"/>
        <end position="849"/>
    </location>
</feature>
<keyword evidence="6" id="KW-0677">Repeat</keyword>
<evidence type="ECO:0000256" key="9">
    <source>
        <dbReference type="ARBA" id="ARBA00023136"/>
    </source>
</evidence>
<keyword evidence="9 15" id="KW-0472">Membrane</keyword>
<dbReference type="GO" id="GO:0004930">
    <property type="term" value="F:G protein-coupled receptor activity"/>
    <property type="evidence" value="ECO:0007669"/>
    <property type="project" value="UniProtKB-KW"/>
</dbReference>
<keyword evidence="12" id="KW-0325">Glycoprotein</keyword>
<dbReference type="InterPro" id="IPR017981">
    <property type="entry name" value="GPCR_2-like_7TM"/>
</dbReference>
<dbReference type="GO" id="GO:0007166">
    <property type="term" value="P:cell surface receptor signaling pathway"/>
    <property type="evidence" value="ECO:0007669"/>
    <property type="project" value="InterPro"/>
</dbReference>
<name>A0A8C6F356_MONMO</name>
<evidence type="ECO:0000256" key="16">
    <source>
        <dbReference type="SAM" id="SignalP"/>
    </source>
</evidence>
<dbReference type="InterPro" id="IPR032675">
    <property type="entry name" value="LRR_dom_sf"/>
</dbReference>
<dbReference type="Gene3D" id="2.60.40.10">
    <property type="entry name" value="Immunoglobulins"/>
    <property type="match status" value="1"/>
</dbReference>
<evidence type="ECO:0000256" key="14">
    <source>
        <dbReference type="SAM" id="MobiDB-lite"/>
    </source>
</evidence>
<dbReference type="GeneTree" id="ENSGT00940000158941"/>
<evidence type="ECO:0000256" key="8">
    <source>
        <dbReference type="ARBA" id="ARBA00023040"/>
    </source>
</evidence>
<dbReference type="Pfam" id="PF00002">
    <property type="entry name" value="7tm_2"/>
    <property type="match status" value="1"/>
</dbReference>
<dbReference type="PANTHER" id="PTHR45930:SF1">
    <property type="entry name" value="ADHESION G PROTEIN-COUPLED RECEPTOR A2"/>
    <property type="match status" value="1"/>
</dbReference>
<sequence>MGAAGHRMRWTPARLLLPLLQWLLLLAPEIRGAPGCPVPIRSCKCSGERPKGLSGGAPSPARRRVVCGGGDLPEPPEPGLLPNSTVTLLLSNNKITGLRNGSFLGLPLLEKLDLRNNVISTVQAGAFLGLGELKRLDLSNNRIGCLTSETFQGLPRLLRLNISGNIFSSVPPGVFDELPALKVVDLGTEFLTCDCRLRWLLSWARNRSVQLSERTLCAYPSTLHAQTLGGLQEAQLRCEGALELHTHHLIPSLRQVVFQGDRLPFQCSASYLGNDTHVRWYHNRAPVEGDEQAGILLGDSLIHDCTFITSELTLSHIGVWASGEWECSVSTVQGNASKKVEIVVLETSASYCPAERVANNRGDFRWPRTLAGITAYQSCLQYPFTSVPLSGGAPGTRASRRCDRAGRWEPGDYSHCLYTNDITRVLYTFVLMPINASNALTLAHQLRVYTAEAASFSDMMDVVYVAQMIQKFLGYVDQIKELVEVMVDMASNLMLVDEHLLWLAQREDKACSGIVGALERIGGAALSAHAQHISVELRAFPREVEGSGAGLHPVVYPCTALLLLCLFSTIITYILHHSSIHVSRKGWHMLLNLCFHMAMTSAVFAGGITLTNYQMVCQAVGITLHYSSLSTLLWMGVKARVLHKELTWRAPPPQEGDAALPAPRPMLRFYLIAGGIPLIICGITAAVNIHNYRDHSPYCWLVWRPSLGAFYIPVALILLITWIYFLCAALRLRGPLAQSPKGGTSRVSLEPGEELRGSTRLRSSGPLLSDSGSLLAAGSAGVVTPGPPEEGDGLYSPGAQLGALVTTHFLYLAMWACGALSVSQRWLPRVVCSCLYGVAASALGLFVFTHHCARRRDVRASWRACCPPASASRASPRAAPAAPEDGSPAFGEGPASLKSSPSGSSGPAPPPGPCKLTNLQLAQSQACEAGVAARGEAEPETPGPRGSLGPRHPNNSHHGRRGHKSRAKGHRAGEAGGRNRLRAPRGGAAGAAELPSGESGSPHNSPSDSYPGSSRNSPGAGPRLEGESTLTPSEGSDTSAAPLPEAGRPGQRRSAGRDHLKGGGGGALEKESQRRSYPLNAASLNGAPKGGKYDDVTLSGAEAAGGGCMKTGLWKSETTV</sequence>
<keyword evidence="4 15" id="KW-0812">Transmembrane</keyword>
<dbReference type="Gene3D" id="1.20.1070.10">
    <property type="entry name" value="Rhodopsin 7-helix transmembrane proteins"/>
    <property type="match status" value="1"/>
</dbReference>
<feature type="region of interest" description="Disordered" evidence="14">
    <location>
        <begin position="868"/>
        <end position="1095"/>
    </location>
</feature>